<feature type="transmembrane region" description="Helical" evidence="1">
    <location>
        <begin position="72"/>
        <end position="92"/>
    </location>
</feature>
<gene>
    <name evidence="2" type="ORF">SLS62_001840</name>
</gene>
<proteinExistence type="predicted"/>
<evidence type="ECO:0000313" key="3">
    <source>
        <dbReference type="Proteomes" id="UP001320420"/>
    </source>
</evidence>
<comment type="caution">
    <text evidence="2">The sequence shown here is derived from an EMBL/GenBank/DDBJ whole genome shotgun (WGS) entry which is preliminary data.</text>
</comment>
<keyword evidence="1" id="KW-0472">Membrane</keyword>
<dbReference type="EMBL" id="JAKJXP020000008">
    <property type="protein sequence ID" value="KAK7756246.1"/>
    <property type="molecule type" value="Genomic_DNA"/>
</dbReference>
<evidence type="ECO:0000313" key="2">
    <source>
        <dbReference type="EMBL" id="KAK7756246.1"/>
    </source>
</evidence>
<dbReference type="AlphaFoldDB" id="A0AAN9YT51"/>
<dbReference type="Proteomes" id="UP001320420">
    <property type="component" value="Unassembled WGS sequence"/>
</dbReference>
<keyword evidence="1" id="KW-1133">Transmembrane helix</keyword>
<evidence type="ECO:0000256" key="1">
    <source>
        <dbReference type="SAM" id="Phobius"/>
    </source>
</evidence>
<accession>A0AAN9YT51</accession>
<protein>
    <submittedName>
        <fullName evidence="2">Uncharacterized protein</fullName>
    </submittedName>
</protein>
<organism evidence="2 3">
    <name type="scientific">Diatrype stigma</name>
    <dbReference type="NCBI Taxonomy" id="117547"/>
    <lineage>
        <taxon>Eukaryota</taxon>
        <taxon>Fungi</taxon>
        <taxon>Dikarya</taxon>
        <taxon>Ascomycota</taxon>
        <taxon>Pezizomycotina</taxon>
        <taxon>Sordariomycetes</taxon>
        <taxon>Xylariomycetidae</taxon>
        <taxon>Xylariales</taxon>
        <taxon>Diatrypaceae</taxon>
        <taxon>Diatrype</taxon>
    </lineage>
</organism>
<feature type="transmembrane region" description="Helical" evidence="1">
    <location>
        <begin position="12"/>
        <end position="37"/>
    </location>
</feature>
<reference evidence="2 3" key="1">
    <citation type="submission" date="2024-02" db="EMBL/GenBank/DDBJ databases">
        <title>De novo assembly and annotation of 12 fungi associated with fruit tree decline syndrome in Ontario, Canada.</title>
        <authorList>
            <person name="Sulman M."/>
            <person name="Ellouze W."/>
            <person name="Ilyukhin E."/>
        </authorList>
    </citation>
    <scope>NUCLEOTIDE SEQUENCE [LARGE SCALE GENOMIC DNA]</scope>
    <source>
        <strain evidence="2 3">M11/M66-122</strain>
    </source>
</reference>
<keyword evidence="3" id="KW-1185">Reference proteome</keyword>
<feature type="transmembrane region" description="Helical" evidence="1">
    <location>
        <begin position="104"/>
        <end position="123"/>
    </location>
</feature>
<keyword evidence="1" id="KW-0812">Transmembrane</keyword>
<sequence length="157" mass="18208">MSRRRRARPTLNMRVGTGILVFFLLYTLVGLFAIFFAKSHVWLDLVHHEICEHFKDRDAEDQAMRVISFTRLYTFSVEAVMVAMALVCYGMLYARQERYGLRPLISTLCYCAAIACFFISTAASSKATAWVEDPECALRIRRLYKKLALEYVDSWNK</sequence>
<name>A0AAN9YT51_9PEZI</name>